<dbReference type="Pfam" id="PF04954">
    <property type="entry name" value="SIP"/>
    <property type="match status" value="1"/>
</dbReference>
<comment type="similarity">
    <text evidence="1">Belongs to the SIP oxidoreductase family.</text>
</comment>
<dbReference type="InterPro" id="IPR039374">
    <property type="entry name" value="SIP_fam"/>
</dbReference>
<protein>
    <submittedName>
        <fullName evidence="4">Siderophore-interacting protein</fullName>
    </submittedName>
</protein>
<keyword evidence="5" id="KW-1185">Reference proteome</keyword>
<dbReference type="Pfam" id="PF08021">
    <property type="entry name" value="FAD_binding_9"/>
    <property type="match status" value="1"/>
</dbReference>
<dbReference type="Gene3D" id="2.40.30.10">
    <property type="entry name" value="Translation factors"/>
    <property type="match status" value="1"/>
</dbReference>
<dbReference type="InterPro" id="IPR039261">
    <property type="entry name" value="FNR_nucleotide-bd"/>
</dbReference>
<dbReference type="InterPro" id="IPR017938">
    <property type="entry name" value="Riboflavin_synthase-like_b-brl"/>
</dbReference>
<evidence type="ECO:0000256" key="1">
    <source>
        <dbReference type="ARBA" id="ARBA00035644"/>
    </source>
</evidence>
<feature type="domain" description="Siderophore-interacting FAD-binding" evidence="3">
    <location>
        <begin position="11"/>
        <end position="65"/>
    </location>
</feature>
<dbReference type="InterPro" id="IPR013113">
    <property type="entry name" value="SIP_FAD-bd"/>
</dbReference>
<evidence type="ECO:0000259" key="2">
    <source>
        <dbReference type="Pfam" id="PF04954"/>
    </source>
</evidence>
<organism evidence="4 5">
    <name type="scientific">Pseudoduganella plicata</name>
    <dbReference type="NCBI Taxonomy" id="321984"/>
    <lineage>
        <taxon>Bacteria</taxon>
        <taxon>Pseudomonadati</taxon>
        <taxon>Pseudomonadota</taxon>
        <taxon>Betaproteobacteria</taxon>
        <taxon>Burkholderiales</taxon>
        <taxon>Oxalobacteraceae</taxon>
        <taxon>Telluria group</taxon>
        <taxon>Pseudoduganella</taxon>
    </lineage>
</organism>
<reference evidence="4 5" key="1">
    <citation type="submission" date="2019-03" db="EMBL/GenBank/DDBJ databases">
        <title>Draft Genome Sequences of Six Type Strains of the Genus Massilia.</title>
        <authorList>
            <person name="Miess H."/>
            <person name="Frediansyhah A."/>
            <person name="Gross H."/>
        </authorList>
    </citation>
    <scope>NUCLEOTIDE SEQUENCE [LARGE SCALE GENOMIC DNA]</scope>
    <source>
        <strain evidence="4 5">DSM 17505</strain>
    </source>
</reference>
<dbReference type="PANTHER" id="PTHR30157">
    <property type="entry name" value="FERRIC REDUCTASE, NADPH-DEPENDENT"/>
    <property type="match status" value="1"/>
</dbReference>
<evidence type="ECO:0000259" key="3">
    <source>
        <dbReference type="Pfam" id="PF08021"/>
    </source>
</evidence>
<feature type="domain" description="SIP-like Rossmann fold" evidence="2">
    <location>
        <begin position="73"/>
        <end position="173"/>
    </location>
</feature>
<dbReference type="Gene3D" id="3.40.50.80">
    <property type="entry name" value="Nucleotide-binding domain of ferredoxin-NADP reductase (FNR) module"/>
    <property type="match status" value="1"/>
</dbReference>
<dbReference type="Proteomes" id="UP000294359">
    <property type="component" value="Chromosome"/>
</dbReference>
<dbReference type="InterPro" id="IPR007037">
    <property type="entry name" value="SIP_rossman_dom"/>
</dbReference>
<dbReference type="EMBL" id="CP038026">
    <property type="protein sequence ID" value="QBQ37513.1"/>
    <property type="molecule type" value="Genomic_DNA"/>
</dbReference>
<evidence type="ECO:0000313" key="4">
    <source>
        <dbReference type="EMBL" id="QBQ37513.1"/>
    </source>
</evidence>
<evidence type="ECO:0000313" key="5">
    <source>
        <dbReference type="Proteomes" id="UP000294359"/>
    </source>
</evidence>
<name>A0ABX5SDA9_9BURK</name>
<dbReference type="CDD" id="cd06193">
    <property type="entry name" value="siderophore_interacting"/>
    <property type="match status" value="1"/>
</dbReference>
<sequence length="195" mass="21938">MITSRLPCPCREGQTKLRDFTPLDFDITRAELTIDFVLHDTGPASDLARNARPGTEVTILGPRGSMVVSADYAWTSLAGDASALPTITRRLRELPAETKVIVVPEVADHDDERLFSTRAHMDLIWVRSSDAWLERLKAISLPRGKGYVWCAGEAQVMKTARELFLEHHKHPREAPCCRLLETGQSRISRKTQYLT</sequence>
<dbReference type="PANTHER" id="PTHR30157:SF0">
    <property type="entry name" value="NADPH-DEPENDENT FERRIC-CHELATE REDUCTASE"/>
    <property type="match status" value="1"/>
</dbReference>
<proteinExistence type="inferred from homology"/>
<accession>A0ABX5SDA9</accession>
<dbReference type="SUPFAM" id="SSF63380">
    <property type="entry name" value="Riboflavin synthase domain-like"/>
    <property type="match status" value="1"/>
</dbReference>
<gene>
    <name evidence="4" type="ORF">E1742_16065</name>
</gene>